<proteinExistence type="predicted"/>
<dbReference type="InterPro" id="IPR022552">
    <property type="entry name" value="UPF_Ycf55"/>
</dbReference>
<accession>A0A7T8G5W2</accession>
<organism evidence="1">
    <name type="scientific">Baffinella frigidus</name>
    <dbReference type="NCBI Taxonomy" id="2571260"/>
    <lineage>
        <taxon>Eukaryota</taxon>
        <taxon>Cryptophyceae</taxon>
        <taxon>Cryptomonadales</taxon>
        <taxon>Baffinellaceae</taxon>
        <taxon>Baffinella</taxon>
    </lineage>
</organism>
<gene>
    <name evidence="1" type="primary">ORF278</name>
</gene>
<geneLocation type="chloroplast" evidence="1"/>
<evidence type="ECO:0000313" key="1">
    <source>
        <dbReference type="EMBL" id="QQP22448.1"/>
    </source>
</evidence>
<keyword evidence="1" id="KW-0150">Chloroplast</keyword>
<sequence>MNLYTPSHNKKIKVFFYQTSLKFCGYLKNTNKQHIFLEFLREDLKSHLLNIVLNEFLFLILDLRKVRVKNSNFIKADFILKVLITNSETQLINSFPRKIRRINYELNDALWIIKLLEIEENYCFKILTHYLIFEDNKTLDENKFSDKFTRILIEHLVLKISETLTRLFLTQDLLDPCFLKSHPKSNLLFDKFVTHFRNNLYWSSYFTLVLIQPKYIYTNMHLIWIILNKKICYKNIYLLKDTEDLELTNLQSCTLLYLETVDFLKLKLKDFLMLTKKD</sequence>
<keyword evidence="1" id="KW-0934">Plastid</keyword>
<reference evidence="1" key="1">
    <citation type="journal article" date="2019" name="Mitochondrial DNA Part B Resour">
        <title>The complete plastid genome of a marine microalgae Cryptophyceae sp. CCMP2293 (Cryptophyta).</title>
        <authorList>
            <person name="Xu K."/>
            <person name="Hu S."/>
            <person name="Tang X."/>
        </authorList>
    </citation>
    <scope>NUCLEOTIDE SEQUENCE</scope>
</reference>
<dbReference type="EMBL" id="MK798155">
    <property type="protein sequence ID" value="QQP22448.1"/>
    <property type="molecule type" value="Genomic_DNA"/>
</dbReference>
<name>A0A7T8G5W2_9CRYP</name>
<dbReference type="AlphaFoldDB" id="A0A7T8G5W2"/>
<protein>
    <submittedName>
        <fullName evidence="1">Uncharacterized protein</fullName>
    </submittedName>
</protein>
<dbReference type="Pfam" id="PF12452">
    <property type="entry name" value="DUF3685"/>
    <property type="match status" value="1"/>
</dbReference>